<evidence type="ECO:0000313" key="2">
    <source>
        <dbReference type="EMBL" id="MXO85302.1"/>
    </source>
</evidence>
<gene>
    <name evidence="2" type="ORF">GRI38_04595</name>
</gene>
<proteinExistence type="predicted"/>
<sequence length="161" mass="16821">MTLTFISRRGFAAFMAASALALSGCGETAEEAPAPSETGLAAENARLVLPAVEGNPGAVYFDLANRSEGNLVVRAASVEGASSTDMHEMSEWNLEMQMTDMAPLMIEPGSTATFEPGGRHLMAHDLPANLTAGDTVEVTLTVLGGDKFSFPATVQEAGEDR</sequence>
<keyword evidence="3" id="KW-1185">Reference proteome</keyword>
<dbReference type="SUPFAM" id="SSF110087">
    <property type="entry name" value="DR1885-like metal-binding protein"/>
    <property type="match status" value="1"/>
</dbReference>
<dbReference type="InterPro" id="IPR058248">
    <property type="entry name" value="Lxx211020-like"/>
</dbReference>
<evidence type="ECO:0000256" key="1">
    <source>
        <dbReference type="SAM" id="SignalP"/>
    </source>
</evidence>
<dbReference type="OrthoDB" id="9796962at2"/>
<feature type="signal peptide" evidence="1">
    <location>
        <begin position="1"/>
        <end position="21"/>
    </location>
</feature>
<comment type="caution">
    <text evidence="2">The sequence shown here is derived from an EMBL/GenBank/DDBJ whole genome shotgun (WGS) entry which is preliminary data.</text>
</comment>
<dbReference type="EMBL" id="WTYW01000001">
    <property type="protein sequence ID" value="MXO85302.1"/>
    <property type="molecule type" value="Genomic_DNA"/>
</dbReference>
<organism evidence="2 3">
    <name type="scientific">Parapontixanthobacter aurantiacus</name>
    <dbReference type="NCBI Taxonomy" id="1463599"/>
    <lineage>
        <taxon>Bacteria</taxon>
        <taxon>Pseudomonadati</taxon>
        <taxon>Pseudomonadota</taxon>
        <taxon>Alphaproteobacteria</taxon>
        <taxon>Sphingomonadales</taxon>
        <taxon>Erythrobacteraceae</taxon>
        <taxon>Parapontixanthobacter</taxon>
    </lineage>
</organism>
<dbReference type="Proteomes" id="UP000433104">
    <property type="component" value="Unassembled WGS sequence"/>
</dbReference>
<dbReference type="AlphaFoldDB" id="A0A844ZDF5"/>
<keyword evidence="1" id="KW-0732">Signal</keyword>
<dbReference type="PROSITE" id="PS51318">
    <property type="entry name" value="TAT"/>
    <property type="match status" value="1"/>
</dbReference>
<dbReference type="InterPro" id="IPR006311">
    <property type="entry name" value="TAT_signal"/>
</dbReference>
<feature type="chain" id="PRO_5032847237" evidence="1">
    <location>
        <begin position="22"/>
        <end position="161"/>
    </location>
</feature>
<reference evidence="2 3" key="1">
    <citation type="submission" date="2019-12" db="EMBL/GenBank/DDBJ databases">
        <title>Genomic-based taxomic classification of the family Erythrobacteraceae.</title>
        <authorList>
            <person name="Xu L."/>
        </authorList>
    </citation>
    <scope>NUCLEOTIDE SEQUENCE [LARGE SCALE GENOMIC DNA]</scope>
    <source>
        <strain evidence="2 3">MCCC 1A09962</strain>
    </source>
</reference>
<dbReference type="PANTHER" id="PTHR36302:SF1">
    <property type="entry name" value="COPPER CHAPERONE PCU(A)C"/>
    <property type="match status" value="1"/>
</dbReference>
<dbReference type="Gene3D" id="2.60.40.1890">
    <property type="entry name" value="PCu(A)C copper chaperone"/>
    <property type="match status" value="1"/>
</dbReference>
<dbReference type="RefSeq" id="WP_160681713.1">
    <property type="nucleotide sequence ID" value="NZ_WTYW01000001.1"/>
</dbReference>
<dbReference type="InterPro" id="IPR036182">
    <property type="entry name" value="PCuAC_sf"/>
</dbReference>
<dbReference type="PANTHER" id="PTHR36302">
    <property type="entry name" value="BLR7088 PROTEIN"/>
    <property type="match status" value="1"/>
</dbReference>
<name>A0A844ZDF5_9SPHN</name>
<accession>A0A844ZDF5</accession>
<dbReference type="Pfam" id="PF04314">
    <property type="entry name" value="PCuAC"/>
    <property type="match status" value="1"/>
</dbReference>
<evidence type="ECO:0000313" key="3">
    <source>
        <dbReference type="Proteomes" id="UP000433104"/>
    </source>
</evidence>
<protein>
    <submittedName>
        <fullName evidence="2">Copper chaperone PCu(A)C</fullName>
    </submittedName>
</protein>
<dbReference type="InterPro" id="IPR007410">
    <property type="entry name" value="LpqE-like"/>
</dbReference>